<accession>A0AAE1A9W8</accession>
<evidence type="ECO:0000256" key="1">
    <source>
        <dbReference type="SAM" id="MobiDB-lite"/>
    </source>
</evidence>
<dbReference type="EMBL" id="JAWDGP010002364">
    <property type="protein sequence ID" value="KAK3783670.1"/>
    <property type="molecule type" value="Genomic_DNA"/>
</dbReference>
<proteinExistence type="predicted"/>
<organism evidence="2 3">
    <name type="scientific">Elysia crispata</name>
    <name type="common">lettuce slug</name>
    <dbReference type="NCBI Taxonomy" id="231223"/>
    <lineage>
        <taxon>Eukaryota</taxon>
        <taxon>Metazoa</taxon>
        <taxon>Spiralia</taxon>
        <taxon>Lophotrochozoa</taxon>
        <taxon>Mollusca</taxon>
        <taxon>Gastropoda</taxon>
        <taxon>Heterobranchia</taxon>
        <taxon>Euthyneura</taxon>
        <taxon>Panpulmonata</taxon>
        <taxon>Sacoglossa</taxon>
        <taxon>Placobranchoidea</taxon>
        <taxon>Plakobranchidae</taxon>
        <taxon>Elysia</taxon>
    </lineage>
</organism>
<name>A0AAE1A9W8_9GAST</name>
<protein>
    <submittedName>
        <fullName evidence="2">Uncharacterized protein</fullName>
    </submittedName>
</protein>
<gene>
    <name evidence="2" type="ORF">RRG08_058347</name>
</gene>
<dbReference type="Proteomes" id="UP001283361">
    <property type="component" value="Unassembled WGS sequence"/>
</dbReference>
<comment type="caution">
    <text evidence="2">The sequence shown here is derived from an EMBL/GenBank/DDBJ whole genome shotgun (WGS) entry which is preliminary data.</text>
</comment>
<evidence type="ECO:0000313" key="2">
    <source>
        <dbReference type="EMBL" id="KAK3783670.1"/>
    </source>
</evidence>
<dbReference type="AlphaFoldDB" id="A0AAE1A9W8"/>
<evidence type="ECO:0000313" key="3">
    <source>
        <dbReference type="Proteomes" id="UP001283361"/>
    </source>
</evidence>
<feature type="region of interest" description="Disordered" evidence="1">
    <location>
        <begin position="1"/>
        <end position="29"/>
    </location>
</feature>
<reference evidence="2" key="1">
    <citation type="journal article" date="2023" name="G3 (Bethesda)">
        <title>A reference genome for the long-term kleptoplast-retaining sea slug Elysia crispata morphotype clarki.</title>
        <authorList>
            <person name="Eastman K.E."/>
            <person name="Pendleton A.L."/>
            <person name="Shaikh M.A."/>
            <person name="Suttiyut T."/>
            <person name="Ogas R."/>
            <person name="Tomko P."/>
            <person name="Gavelis G."/>
            <person name="Widhalm J.R."/>
            <person name="Wisecaver J.H."/>
        </authorList>
    </citation>
    <scope>NUCLEOTIDE SEQUENCE</scope>
    <source>
        <strain evidence="2">ECLA1</strain>
    </source>
</reference>
<sequence>MKSLPRVRRSVPMLPAGLPHTTASHCPRSLTKPENILTLQPRSSAKPENIKHSSRDLQLNQKIFNTPAEIYS</sequence>
<keyword evidence="3" id="KW-1185">Reference proteome</keyword>